<dbReference type="Proteomes" id="UP000216004">
    <property type="component" value="Unassembled WGS sequence"/>
</dbReference>
<dbReference type="Pfam" id="PF00005">
    <property type="entry name" value="ABC_tran"/>
    <property type="match status" value="1"/>
</dbReference>
<dbReference type="GO" id="GO:0005524">
    <property type="term" value="F:ATP binding"/>
    <property type="evidence" value="ECO:0007669"/>
    <property type="project" value="InterPro"/>
</dbReference>
<dbReference type="EMBL" id="MWWS01000004">
    <property type="protein sequence ID" value="OZG50091.1"/>
    <property type="molecule type" value="Genomic_DNA"/>
</dbReference>
<keyword evidence="3" id="KW-1185">Reference proteome</keyword>
<accession>A0A261ETB0</accession>
<dbReference type="GO" id="GO:0005886">
    <property type="term" value="C:plasma membrane"/>
    <property type="evidence" value="ECO:0007669"/>
    <property type="project" value="TreeGrafter"/>
</dbReference>
<dbReference type="SUPFAM" id="SSF52540">
    <property type="entry name" value="P-loop containing nucleoside triphosphate hydrolases"/>
    <property type="match status" value="1"/>
</dbReference>
<evidence type="ECO:0000313" key="3">
    <source>
        <dbReference type="Proteomes" id="UP000216004"/>
    </source>
</evidence>
<comment type="caution">
    <text evidence="2">The sequence shown here is derived from an EMBL/GenBank/DDBJ whole genome shotgun (WGS) entry which is preliminary data.</text>
</comment>
<feature type="domain" description="ABC transporter" evidence="1">
    <location>
        <begin position="1"/>
        <end position="28"/>
    </location>
</feature>
<evidence type="ECO:0000313" key="2">
    <source>
        <dbReference type="EMBL" id="OZG50091.1"/>
    </source>
</evidence>
<dbReference type="AlphaFoldDB" id="A0A261ETB0"/>
<dbReference type="InterPro" id="IPR015854">
    <property type="entry name" value="ABC_transpr_LolD-like"/>
</dbReference>
<name>A0A261ETB0_9BIFI</name>
<proteinExistence type="predicted"/>
<dbReference type="Gene3D" id="3.40.50.300">
    <property type="entry name" value="P-loop containing nucleotide triphosphate hydrolases"/>
    <property type="match status" value="1"/>
</dbReference>
<dbReference type="GO" id="GO:0016887">
    <property type="term" value="F:ATP hydrolysis activity"/>
    <property type="evidence" value="ECO:0007669"/>
    <property type="project" value="InterPro"/>
</dbReference>
<dbReference type="GO" id="GO:0022857">
    <property type="term" value="F:transmembrane transporter activity"/>
    <property type="evidence" value="ECO:0007669"/>
    <property type="project" value="TreeGrafter"/>
</dbReference>
<dbReference type="InterPro" id="IPR003439">
    <property type="entry name" value="ABC_transporter-like_ATP-bd"/>
</dbReference>
<gene>
    <name evidence="2" type="ORF">BOCO_0608</name>
</gene>
<organism evidence="2 3">
    <name type="scientific">Bombiscardovia coagulans</name>
    <dbReference type="NCBI Taxonomy" id="686666"/>
    <lineage>
        <taxon>Bacteria</taxon>
        <taxon>Bacillati</taxon>
        <taxon>Actinomycetota</taxon>
        <taxon>Actinomycetes</taxon>
        <taxon>Bifidobacteriales</taxon>
        <taxon>Bifidobacteriaceae</taxon>
        <taxon>Bombiscardovia</taxon>
    </lineage>
</organism>
<protein>
    <submittedName>
        <fullName evidence="2">ABC transporter</fullName>
    </submittedName>
</protein>
<reference evidence="2 3" key="1">
    <citation type="journal article" date="2017" name="BMC Genomics">
        <title>Comparative genomic and phylogenomic analyses of the Bifidobacteriaceae family.</title>
        <authorList>
            <person name="Lugli G.A."/>
            <person name="Milani C."/>
            <person name="Turroni F."/>
            <person name="Duranti S."/>
            <person name="Mancabelli L."/>
            <person name="Mangifesta M."/>
            <person name="Ferrario C."/>
            <person name="Modesto M."/>
            <person name="Mattarelli P."/>
            <person name="Jiri K."/>
            <person name="van Sinderen D."/>
            <person name="Ventura M."/>
        </authorList>
    </citation>
    <scope>NUCLEOTIDE SEQUENCE [LARGE SCALE GENOMIC DNA]</scope>
    <source>
        <strain evidence="2 3">DSM 22924</strain>
    </source>
</reference>
<sequence>MSGGEQQRVGIARALLHDLDLLIADEPTDNLDEDSEDAILSILQDLAHSQGKCVLVVTHSACVASKADQRCVMRSGRLELQS</sequence>
<evidence type="ECO:0000259" key="1">
    <source>
        <dbReference type="Pfam" id="PF00005"/>
    </source>
</evidence>
<dbReference type="PANTHER" id="PTHR24220">
    <property type="entry name" value="IMPORT ATP-BINDING PROTEIN"/>
    <property type="match status" value="1"/>
</dbReference>
<dbReference type="InterPro" id="IPR027417">
    <property type="entry name" value="P-loop_NTPase"/>
</dbReference>